<proteinExistence type="predicted"/>
<sequence>NADITFKSSDNVLFKVYKTYLNAASDGFAVPELVSTETDVVPLDEPSEVLEVLFQFIHPCLESQKYRQPSVIDMEISLFFLVAEAAEKYVVFGATNTFATRMHQLTSQNPIEILNYSSKHGYPSLADEVAILAL</sequence>
<reference evidence="2" key="1">
    <citation type="journal article" date="2014" name="Proc. Natl. Acad. Sci. U.S.A.">
        <title>Extensive sampling of basidiomycete genomes demonstrates inadequacy of the white-rot/brown-rot paradigm for wood decay fungi.</title>
        <authorList>
            <person name="Riley R."/>
            <person name="Salamov A.A."/>
            <person name="Brown D.W."/>
            <person name="Nagy L.G."/>
            <person name="Floudas D."/>
            <person name="Held B.W."/>
            <person name="Levasseur A."/>
            <person name="Lombard V."/>
            <person name="Morin E."/>
            <person name="Otillar R."/>
            <person name="Lindquist E.A."/>
            <person name="Sun H."/>
            <person name="LaButti K.M."/>
            <person name="Schmutz J."/>
            <person name="Jabbour D."/>
            <person name="Luo H."/>
            <person name="Baker S.E."/>
            <person name="Pisabarro A.G."/>
            <person name="Walton J.D."/>
            <person name="Blanchette R.A."/>
            <person name="Henrissat B."/>
            <person name="Martin F."/>
            <person name="Cullen D."/>
            <person name="Hibbett D.S."/>
            <person name="Grigoriev I.V."/>
        </authorList>
    </citation>
    <scope>NUCLEOTIDE SEQUENCE [LARGE SCALE GENOMIC DNA]</scope>
    <source>
        <strain evidence="2">CBS 339.88</strain>
    </source>
</reference>
<organism evidence="1 2">
    <name type="scientific">Galerina marginata (strain CBS 339.88)</name>
    <dbReference type="NCBI Taxonomy" id="685588"/>
    <lineage>
        <taxon>Eukaryota</taxon>
        <taxon>Fungi</taxon>
        <taxon>Dikarya</taxon>
        <taxon>Basidiomycota</taxon>
        <taxon>Agaricomycotina</taxon>
        <taxon>Agaricomycetes</taxon>
        <taxon>Agaricomycetidae</taxon>
        <taxon>Agaricales</taxon>
        <taxon>Agaricineae</taxon>
        <taxon>Strophariaceae</taxon>
        <taxon>Galerina</taxon>
    </lineage>
</organism>
<evidence type="ECO:0000313" key="1">
    <source>
        <dbReference type="EMBL" id="KDR71149.1"/>
    </source>
</evidence>
<name>A0A067STW6_GALM3</name>
<feature type="non-terminal residue" evidence="1">
    <location>
        <position position="134"/>
    </location>
</feature>
<dbReference type="EMBL" id="KL142394">
    <property type="protein sequence ID" value="KDR71149.1"/>
    <property type="molecule type" value="Genomic_DNA"/>
</dbReference>
<protein>
    <recommendedName>
        <fullName evidence="3">BTB domain-containing protein</fullName>
    </recommendedName>
</protein>
<dbReference type="InterPro" id="IPR011333">
    <property type="entry name" value="SKP1/BTB/POZ_sf"/>
</dbReference>
<evidence type="ECO:0000313" key="2">
    <source>
        <dbReference type="Proteomes" id="UP000027222"/>
    </source>
</evidence>
<feature type="non-terminal residue" evidence="1">
    <location>
        <position position="1"/>
    </location>
</feature>
<keyword evidence="2" id="KW-1185">Reference proteome</keyword>
<dbReference type="OrthoDB" id="3184970at2759"/>
<dbReference type="STRING" id="685588.A0A067STW6"/>
<accession>A0A067STW6</accession>
<gene>
    <name evidence="1" type="ORF">GALMADRAFT_35914</name>
</gene>
<evidence type="ECO:0008006" key="3">
    <source>
        <dbReference type="Google" id="ProtNLM"/>
    </source>
</evidence>
<dbReference type="HOGENOM" id="CLU_075133_3_1_1"/>
<dbReference type="Gene3D" id="3.30.710.10">
    <property type="entry name" value="Potassium Channel Kv1.1, Chain A"/>
    <property type="match status" value="1"/>
</dbReference>
<dbReference type="AlphaFoldDB" id="A0A067STW6"/>
<dbReference type="Proteomes" id="UP000027222">
    <property type="component" value="Unassembled WGS sequence"/>
</dbReference>